<reference evidence="5" key="1">
    <citation type="journal article" date="2019" name="Int. J. Syst. Evol. Microbiol.">
        <title>The Global Catalogue of Microorganisms (GCM) 10K type strain sequencing project: providing services to taxonomists for standard genome sequencing and annotation.</title>
        <authorList>
            <consortium name="The Broad Institute Genomics Platform"/>
            <consortium name="The Broad Institute Genome Sequencing Center for Infectious Disease"/>
            <person name="Wu L."/>
            <person name="Ma J."/>
        </authorList>
    </citation>
    <scope>NUCLEOTIDE SEQUENCE [LARGE SCALE GENOMIC DNA]</scope>
    <source>
        <strain evidence="5">JCM 16703</strain>
    </source>
</reference>
<dbReference type="PANTHER" id="PTHR43877">
    <property type="entry name" value="AMINOALKYLPHOSPHONATE N-ACETYLTRANSFERASE-RELATED-RELATED"/>
    <property type="match status" value="1"/>
</dbReference>
<name>A0ABP7XDS7_9ACTN</name>
<evidence type="ECO:0000259" key="3">
    <source>
        <dbReference type="PROSITE" id="PS51186"/>
    </source>
</evidence>
<evidence type="ECO:0000313" key="5">
    <source>
        <dbReference type="Proteomes" id="UP001501495"/>
    </source>
</evidence>
<dbReference type="PROSITE" id="PS51186">
    <property type="entry name" value="GNAT"/>
    <property type="match status" value="1"/>
</dbReference>
<protein>
    <submittedName>
        <fullName evidence="4">GNAT family N-acetyltransferase</fullName>
    </submittedName>
</protein>
<sequence length="193" mass="20218">MTAPIDGTTTGPDVGGLVVRRVREAEHAAVGAITVAAYADFTAGPEDPYLDRLRDTGRRDREAEVWVALDAAGALLGSVTLCPPGSSWREVAASDEGEFRMLAVDPGAQGGGAGRALVHHALARFRADGARSVVISSLPTMTTAHRLYAATGFARVPERDHSPMPGIALWAFEHVLRPTTADAISDLHAGLGD</sequence>
<organism evidence="4 5">
    <name type="scientific">Nocardioides fonticola</name>
    <dbReference type="NCBI Taxonomy" id="450363"/>
    <lineage>
        <taxon>Bacteria</taxon>
        <taxon>Bacillati</taxon>
        <taxon>Actinomycetota</taxon>
        <taxon>Actinomycetes</taxon>
        <taxon>Propionibacteriales</taxon>
        <taxon>Nocardioidaceae</taxon>
        <taxon>Nocardioides</taxon>
    </lineage>
</organism>
<feature type="domain" description="N-acetyltransferase" evidence="3">
    <location>
        <begin position="17"/>
        <end position="179"/>
    </location>
</feature>
<dbReference type="Proteomes" id="UP001501495">
    <property type="component" value="Unassembled WGS sequence"/>
</dbReference>
<dbReference type="RefSeq" id="WP_344732044.1">
    <property type="nucleotide sequence ID" value="NZ_BAAAZH010000008.1"/>
</dbReference>
<dbReference type="InterPro" id="IPR050832">
    <property type="entry name" value="Bact_Acetyltransf"/>
</dbReference>
<evidence type="ECO:0000256" key="1">
    <source>
        <dbReference type="ARBA" id="ARBA00022679"/>
    </source>
</evidence>
<dbReference type="EMBL" id="BAAAZH010000008">
    <property type="protein sequence ID" value="GAA4112573.1"/>
    <property type="molecule type" value="Genomic_DNA"/>
</dbReference>
<accession>A0ABP7XDS7</accession>
<keyword evidence="1" id="KW-0808">Transferase</keyword>
<dbReference type="Gene3D" id="3.40.630.30">
    <property type="match status" value="1"/>
</dbReference>
<proteinExistence type="predicted"/>
<evidence type="ECO:0000313" key="4">
    <source>
        <dbReference type="EMBL" id="GAA4112573.1"/>
    </source>
</evidence>
<dbReference type="InterPro" id="IPR016181">
    <property type="entry name" value="Acyl_CoA_acyltransferase"/>
</dbReference>
<keyword evidence="2" id="KW-0012">Acyltransferase</keyword>
<dbReference type="InterPro" id="IPR000182">
    <property type="entry name" value="GNAT_dom"/>
</dbReference>
<keyword evidence="5" id="KW-1185">Reference proteome</keyword>
<dbReference type="SUPFAM" id="SSF55729">
    <property type="entry name" value="Acyl-CoA N-acyltransferases (Nat)"/>
    <property type="match status" value="1"/>
</dbReference>
<evidence type="ECO:0000256" key="2">
    <source>
        <dbReference type="ARBA" id="ARBA00023315"/>
    </source>
</evidence>
<gene>
    <name evidence="4" type="ORF">GCM10022215_09000</name>
</gene>
<dbReference type="Pfam" id="PF00583">
    <property type="entry name" value="Acetyltransf_1"/>
    <property type="match status" value="1"/>
</dbReference>
<comment type="caution">
    <text evidence="4">The sequence shown here is derived from an EMBL/GenBank/DDBJ whole genome shotgun (WGS) entry which is preliminary data.</text>
</comment>